<dbReference type="Proteomes" id="UP000828390">
    <property type="component" value="Unassembled WGS sequence"/>
</dbReference>
<dbReference type="AlphaFoldDB" id="A0A9D4BKQ0"/>
<proteinExistence type="predicted"/>
<feature type="region of interest" description="Disordered" evidence="1">
    <location>
        <begin position="119"/>
        <end position="142"/>
    </location>
</feature>
<dbReference type="EMBL" id="JAIWYP010000016">
    <property type="protein sequence ID" value="KAH3698377.1"/>
    <property type="molecule type" value="Genomic_DNA"/>
</dbReference>
<reference evidence="2" key="2">
    <citation type="submission" date="2020-11" db="EMBL/GenBank/DDBJ databases">
        <authorList>
            <person name="McCartney M.A."/>
            <person name="Auch B."/>
            <person name="Kono T."/>
            <person name="Mallez S."/>
            <person name="Becker A."/>
            <person name="Gohl D.M."/>
            <person name="Silverstein K.A.T."/>
            <person name="Koren S."/>
            <person name="Bechman K.B."/>
            <person name="Herman A."/>
            <person name="Abrahante J.E."/>
            <person name="Garbe J."/>
        </authorList>
    </citation>
    <scope>NUCLEOTIDE SEQUENCE</scope>
    <source>
        <strain evidence="2">Duluth1</strain>
        <tissue evidence="2">Whole animal</tissue>
    </source>
</reference>
<feature type="region of interest" description="Disordered" evidence="1">
    <location>
        <begin position="46"/>
        <end position="76"/>
    </location>
</feature>
<evidence type="ECO:0000256" key="1">
    <source>
        <dbReference type="SAM" id="MobiDB-lite"/>
    </source>
</evidence>
<evidence type="ECO:0000313" key="2">
    <source>
        <dbReference type="EMBL" id="KAH3698377.1"/>
    </source>
</evidence>
<sequence>MSLNPHTGATKTGSQTKRLIPLTLSVEEWNIAIAPLNVTSFAAKLSSKRPGGTDRDGHMKNKQAAKQKATTSTPFKTRPSVFEPPIFCVRLERERESEIVEHGANWIIEAAFEEEAFGKDGCDDDADAEEESADDDPCPGIQRLKTEADSVHLIGSADAQIQPISVSQIISLDQRCISNG</sequence>
<accession>A0A9D4BKQ0</accession>
<keyword evidence="3" id="KW-1185">Reference proteome</keyword>
<comment type="caution">
    <text evidence="2">The sequence shown here is derived from an EMBL/GenBank/DDBJ whole genome shotgun (WGS) entry which is preliminary data.</text>
</comment>
<evidence type="ECO:0000313" key="3">
    <source>
        <dbReference type="Proteomes" id="UP000828390"/>
    </source>
</evidence>
<organism evidence="2 3">
    <name type="scientific">Dreissena polymorpha</name>
    <name type="common">Zebra mussel</name>
    <name type="synonym">Mytilus polymorpha</name>
    <dbReference type="NCBI Taxonomy" id="45954"/>
    <lineage>
        <taxon>Eukaryota</taxon>
        <taxon>Metazoa</taxon>
        <taxon>Spiralia</taxon>
        <taxon>Lophotrochozoa</taxon>
        <taxon>Mollusca</taxon>
        <taxon>Bivalvia</taxon>
        <taxon>Autobranchia</taxon>
        <taxon>Heteroconchia</taxon>
        <taxon>Euheterodonta</taxon>
        <taxon>Imparidentia</taxon>
        <taxon>Neoheterodontei</taxon>
        <taxon>Myida</taxon>
        <taxon>Dreissenoidea</taxon>
        <taxon>Dreissenidae</taxon>
        <taxon>Dreissena</taxon>
    </lineage>
</organism>
<name>A0A9D4BKQ0_DREPO</name>
<reference evidence="2" key="1">
    <citation type="journal article" date="2019" name="bioRxiv">
        <title>The Genome of the Zebra Mussel, Dreissena polymorpha: A Resource for Invasive Species Research.</title>
        <authorList>
            <person name="McCartney M.A."/>
            <person name="Auch B."/>
            <person name="Kono T."/>
            <person name="Mallez S."/>
            <person name="Zhang Y."/>
            <person name="Obille A."/>
            <person name="Becker A."/>
            <person name="Abrahante J.E."/>
            <person name="Garbe J."/>
            <person name="Badalamenti J.P."/>
            <person name="Herman A."/>
            <person name="Mangelson H."/>
            <person name="Liachko I."/>
            <person name="Sullivan S."/>
            <person name="Sone E.D."/>
            <person name="Koren S."/>
            <person name="Silverstein K.A.T."/>
            <person name="Beckman K.B."/>
            <person name="Gohl D.M."/>
        </authorList>
    </citation>
    <scope>NUCLEOTIDE SEQUENCE</scope>
    <source>
        <strain evidence="2">Duluth1</strain>
        <tissue evidence="2">Whole animal</tissue>
    </source>
</reference>
<feature type="compositionally biased region" description="Acidic residues" evidence="1">
    <location>
        <begin position="122"/>
        <end position="137"/>
    </location>
</feature>
<gene>
    <name evidence="2" type="ORF">DPMN_085897</name>
</gene>
<protein>
    <submittedName>
        <fullName evidence="2">Uncharacterized protein</fullName>
    </submittedName>
</protein>